<dbReference type="PANTHER" id="PTHR10357:SF216">
    <property type="entry name" value="MALTOOLIGOSYL TREHALOSE SYNTHASE-RELATED"/>
    <property type="match status" value="1"/>
</dbReference>
<feature type="domain" description="Glycosyl hydrolase family 13 catalytic" evidence="2">
    <location>
        <begin position="31"/>
        <end position="492"/>
    </location>
</feature>
<protein>
    <submittedName>
        <fullName evidence="3">Malto-oligosyltrehalose synthase</fullName>
    </submittedName>
</protein>
<dbReference type="Proteomes" id="UP000275256">
    <property type="component" value="Unassembled WGS sequence"/>
</dbReference>
<dbReference type="InterPro" id="IPR017853">
    <property type="entry name" value="GH"/>
</dbReference>
<dbReference type="OrthoDB" id="9761577at2"/>
<dbReference type="GO" id="GO:0047470">
    <property type="term" value="F:(1,4)-alpha-D-glucan 1-alpha-D-glucosylmutase activity"/>
    <property type="evidence" value="ECO:0007669"/>
    <property type="project" value="TreeGrafter"/>
</dbReference>
<dbReference type="InterPro" id="IPR006047">
    <property type="entry name" value="GH13_cat_dom"/>
</dbReference>
<gene>
    <name evidence="3" type="primary">treY</name>
    <name evidence="3" type="ORF">EAX62_01915</name>
</gene>
<dbReference type="GO" id="GO:0030980">
    <property type="term" value="P:alpha-glucan catabolic process"/>
    <property type="evidence" value="ECO:0007669"/>
    <property type="project" value="TreeGrafter"/>
</dbReference>
<keyword evidence="4" id="KW-1185">Reference proteome</keyword>
<dbReference type="InterPro" id="IPR012767">
    <property type="entry name" value="Trehalose_TreY"/>
</dbReference>
<dbReference type="GO" id="GO:0005992">
    <property type="term" value="P:trehalose biosynthetic process"/>
    <property type="evidence" value="ECO:0007669"/>
    <property type="project" value="TreeGrafter"/>
</dbReference>
<dbReference type="AlphaFoldDB" id="A0A3M0GAI9"/>
<comment type="caution">
    <text evidence="3">The sequence shown here is derived from an EMBL/GenBank/DDBJ whole genome shotgun (WGS) entry which is preliminary data.</text>
</comment>
<dbReference type="EMBL" id="REFW01000001">
    <property type="protein sequence ID" value="RMB61438.1"/>
    <property type="molecule type" value="Genomic_DNA"/>
</dbReference>
<reference evidence="3 4" key="1">
    <citation type="submission" date="2018-10" db="EMBL/GenBank/DDBJ databases">
        <title>Tessaracoccus antarcticuss sp. nov., isolated from sediment.</title>
        <authorList>
            <person name="Zhou L.Y."/>
            <person name="Du Z.J."/>
        </authorList>
    </citation>
    <scope>NUCLEOTIDE SEQUENCE [LARGE SCALE GENOMIC DNA]</scope>
    <source>
        <strain evidence="3 4">JDX10</strain>
    </source>
</reference>
<dbReference type="SMART" id="SM00642">
    <property type="entry name" value="Aamy"/>
    <property type="match status" value="1"/>
</dbReference>
<dbReference type="Gene3D" id="3.30.1590.10">
    <property type="entry name" value="Maltooligosyl trehalose synthase, domain 2"/>
    <property type="match status" value="1"/>
</dbReference>
<dbReference type="PANTHER" id="PTHR10357">
    <property type="entry name" value="ALPHA-AMYLASE FAMILY MEMBER"/>
    <property type="match status" value="1"/>
</dbReference>
<accession>A0A3M0GAI9</accession>
<dbReference type="CDD" id="cd11336">
    <property type="entry name" value="AmyAc_MTSase"/>
    <property type="match status" value="1"/>
</dbReference>
<sequence>MAGEAPPLHRVGAVTDRNPVPASTYRLQCHGLFTFDDAAAQVPYLAGLGITHLFCSPILQAAPGSMHCYDVVDHSQVFDESGGEAAFRRLATAAHNHGLGVVVDVVPNHMAVPTPLWHNHALWEVLREGPDSPFAHWFDIDLTGSQAILMPVLGDKIGRELAAGTITVETRDVPNADDTISSQPVVVYHDHVFPIRPGTEHLPLPELLEQQWYRVAYWKVASEELNYRRFFDVDTLAAVRVEDDDVFRATHRLLVDLHAEGLIDGFRIDHPDGLANPRQYLADLQKATGGCWVVVEKILEADEALPSNFECDGTTGYDALLRVSGLFHDAASLPRLTDLWERVSGSGEGFAANLARAKEEVVQDMLFTEVNRLVSIVVGVCDGDIRLRDHTRRQVYRAINELLMGMDRYRAYVEPGLVPSDEERQVVLEAAERARQRLADDEQDTLDLIVALACGDPGTGEEGRGAETLPQPHGHAVTTEFPRDAPNTDALRSEFMVRFAQTCGPVMAKSKEDTAFYRWNRFVAVNEVGSEPTIVGVSADSFHDFCSDLNTTWPSTMTTLSTHDAKRSEDVRARLSALTEFPKEWESCLTELHSATEEIRTEQVDGATELLLWQTLLGMWRLPGTTAGQHPVSQERLAGYLTKAMRENKSQTTWTEPHEAYEDAIQSLAAAALQDERVASALDEFVALSMQSVRATVLGQKLLQLTMPGIPDVYQGCEVVDLSLVDPDNRRPVDFYRQAGLLAGVDAGSGNGLDAEKLLVTSRALRLRRDHPDAFRGVTAEYRPVGATTGHAVAFARAVAGDEQVTAITVATRLLSGLMDRGGWGDHTVFLPEGQFRCLLGGQEVTGGQTLLSDVLGNLPVALLVPVN</sequence>
<dbReference type="Gene3D" id="3.20.20.80">
    <property type="entry name" value="Glycosidases"/>
    <property type="match status" value="3"/>
</dbReference>
<evidence type="ECO:0000313" key="3">
    <source>
        <dbReference type="EMBL" id="RMB61438.1"/>
    </source>
</evidence>
<feature type="region of interest" description="Disordered" evidence="1">
    <location>
        <begin position="458"/>
        <end position="485"/>
    </location>
</feature>
<dbReference type="NCBIfam" id="TIGR02401">
    <property type="entry name" value="trehalose_TreY"/>
    <property type="match status" value="1"/>
</dbReference>
<evidence type="ECO:0000259" key="2">
    <source>
        <dbReference type="SMART" id="SM00642"/>
    </source>
</evidence>
<name>A0A3M0GAI9_9ACTN</name>
<dbReference type="SUPFAM" id="SSF51445">
    <property type="entry name" value="(Trans)glycosidases"/>
    <property type="match status" value="1"/>
</dbReference>
<dbReference type="Pfam" id="PF00128">
    <property type="entry name" value="Alpha-amylase"/>
    <property type="match status" value="1"/>
</dbReference>
<evidence type="ECO:0000256" key="1">
    <source>
        <dbReference type="SAM" id="MobiDB-lite"/>
    </source>
</evidence>
<organism evidence="3 4">
    <name type="scientific">Tessaracoccus antarcticus</name>
    <dbReference type="NCBI Taxonomy" id="2479848"/>
    <lineage>
        <taxon>Bacteria</taxon>
        <taxon>Bacillati</taxon>
        <taxon>Actinomycetota</taxon>
        <taxon>Actinomycetes</taxon>
        <taxon>Propionibacteriales</taxon>
        <taxon>Propionibacteriaceae</taxon>
        <taxon>Tessaracoccus</taxon>
    </lineage>
</organism>
<proteinExistence type="predicted"/>
<evidence type="ECO:0000313" key="4">
    <source>
        <dbReference type="Proteomes" id="UP000275256"/>
    </source>
</evidence>